<feature type="region of interest" description="Disordered" evidence="1">
    <location>
        <begin position="52"/>
        <end position="75"/>
    </location>
</feature>
<dbReference type="AlphaFoldDB" id="A0A0E0F863"/>
<accession>A0A0E0F863</accession>
<dbReference type="EnsemblPlants" id="OMERI11G17750.1">
    <property type="protein sequence ID" value="OMERI11G17750.1"/>
    <property type="gene ID" value="OMERI11G17750"/>
</dbReference>
<reference evidence="3" key="2">
    <citation type="submission" date="2018-05" db="EMBL/GenBank/DDBJ databases">
        <title>OmerRS3 (Oryza meridionalis Reference Sequence Version 3).</title>
        <authorList>
            <person name="Zhang J."/>
            <person name="Kudrna D."/>
            <person name="Lee S."/>
            <person name="Talag J."/>
            <person name="Welchert J."/>
            <person name="Wing R.A."/>
        </authorList>
    </citation>
    <scope>NUCLEOTIDE SEQUENCE [LARGE SCALE GENOMIC DNA]</scope>
    <source>
        <strain evidence="3">cv. OR44</strain>
    </source>
</reference>
<keyword evidence="2" id="KW-0732">Signal</keyword>
<dbReference type="Gramene" id="OMERI11G17750.1">
    <property type="protein sequence ID" value="OMERI11G17750.1"/>
    <property type="gene ID" value="OMERI11G17750"/>
</dbReference>
<dbReference type="Proteomes" id="UP000008021">
    <property type="component" value="Chromosome 11"/>
</dbReference>
<evidence type="ECO:0000313" key="4">
    <source>
        <dbReference type="Proteomes" id="UP000008021"/>
    </source>
</evidence>
<keyword evidence="4" id="KW-1185">Reference proteome</keyword>
<organism evidence="3">
    <name type="scientific">Oryza meridionalis</name>
    <dbReference type="NCBI Taxonomy" id="40149"/>
    <lineage>
        <taxon>Eukaryota</taxon>
        <taxon>Viridiplantae</taxon>
        <taxon>Streptophyta</taxon>
        <taxon>Embryophyta</taxon>
        <taxon>Tracheophyta</taxon>
        <taxon>Spermatophyta</taxon>
        <taxon>Magnoliopsida</taxon>
        <taxon>Liliopsida</taxon>
        <taxon>Poales</taxon>
        <taxon>Poaceae</taxon>
        <taxon>BOP clade</taxon>
        <taxon>Oryzoideae</taxon>
        <taxon>Oryzeae</taxon>
        <taxon>Oryzinae</taxon>
        <taxon>Oryza</taxon>
    </lineage>
</organism>
<feature type="signal peptide" evidence="2">
    <location>
        <begin position="1"/>
        <end position="26"/>
    </location>
</feature>
<evidence type="ECO:0000256" key="2">
    <source>
        <dbReference type="SAM" id="SignalP"/>
    </source>
</evidence>
<evidence type="ECO:0000313" key="3">
    <source>
        <dbReference type="EnsemblPlants" id="OMERI11G17750.1"/>
    </source>
</evidence>
<feature type="chain" id="PRO_5002359099" description="Secreted protein" evidence="2">
    <location>
        <begin position="27"/>
        <end position="75"/>
    </location>
</feature>
<proteinExistence type="predicted"/>
<dbReference type="HOGENOM" id="CLU_2675230_0_0_1"/>
<name>A0A0E0F863_9ORYZ</name>
<evidence type="ECO:0008006" key="5">
    <source>
        <dbReference type="Google" id="ProtNLM"/>
    </source>
</evidence>
<sequence length="75" mass="9115">MLHLRGRTTPLTRLLLSPLLSRLTLTRPWHPCCRRLSCCRWCHIRGSKSSRRMLRKEKNRGRRRQPWKRRSVVDP</sequence>
<reference evidence="3" key="1">
    <citation type="submission" date="2015-04" db="UniProtKB">
        <authorList>
            <consortium name="EnsemblPlants"/>
        </authorList>
    </citation>
    <scope>IDENTIFICATION</scope>
</reference>
<evidence type="ECO:0000256" key="1">
    <source>
        <dbReference type="SAM" id="MobiDB-lite"/>
    </source>
</evidence>
<protein>
    <recommendedName>
        <fullName evidence="5">Secreted protein</fullName>
    </recommendedName>
</protein>